<reference evidence="1" key="1">
    <citation type="submission" date="2018-06" db="EMBL/GenBank/DDBJ databases">
        <authorList>
            <person name="Zhirakovskaya E."/>
        </authorList>
    </citation>
    <scope>NUCLEOTIDE SEQUENCE</scope>
</reference>
<evidence type="ECO:0000313" key="1">
    <source>
        <dbReference type="EMBL" id="VAX04498.1"/>
    </source>
</evidence>
<protein>
    <submittedName>
        <fullName evidence="1">Uncharacterized protein</fullName>
    </submittedName>
</protein>
<gene>
    <name evidence="1" type="ORF">MNBD_GAMMA19-1193</name>
</gene>
<proteinExistence type="predicted"/>
<organism evidence="1">
    <name type="scientific">hydrothermal vent metagenome</name>
    <dbReference type="NCBI Taxonomy" id="652676"/>
    <lineage>
        <taxon>unclassified sequences</taxon>
        <taxon>metagenomes</taxon>
        <taxon>ecological metagenomes</taxon>
    </lineage>
</organism>
<accession>A0A3B1AZ26</accession>
<dbReference type="EMBL" id="UOFV01000475">
    <property type="protein sequence ID" value="VAX04498.1"/>
    <property type="molecule type" value="Genomic_DNA"/>
</dbReference>
<feature type="non-terminal residue" evidence="1">
    <location>
        <position position="115"/>
    </location>
</feature>
<name>A0A3B1AZ26_9ZZZZ</name>
<sequence>MFNRGLLKRSTLIDYKQIENDQEHYGYKIMKKIAENIFINEYSAKIMPGVHFPVNTSFIELEKNELAVISPGPFEQKMIQEIISKYSTVYCVAPNALHYKHLKNFNNIFPEINIY</sequence>
<dbReference type="AlphaFoldDB" id="A0A3B1AZ26"/>